<comment type="caution">
    <text evidence="2">The sequence shown here is derived from an EMBL/GenBank/DDBJ whole genome shotgun (WGS) entry which is preliminary data.</text>
</comment>
<gene>
    <name evidence="2" type="ORF">LCGC14_1559990</name>
</gene>
<dbReference type="AlphaFoldDB" id="A0A0F9J8T3"/>
<evidence type="ECO:0000313" key="2">
    <source>
        <dbReference type="EMBL" id="KKM46470.1"/>
    </source>
</evidence>
<accession>A0A0F9J8T3</accession>
<organism evidence="2">
    <name type="scientific">marine sediment metagenome</name>
    <dbReference type="NCBI Taxonomy" id="412755"/>
    <lineage>
        <taxon>unclassified sequences</taxon>
        <taxon>metagenomes</taxon>
        <taxon>ecological metagenomes</taxon>
    </lineage>
</organism>
<reference evidence="2" key="1">
    <citation type="journal article" date="2015" name="Nature">
        <title>Complex archaea that bridge the gap between prokaryotes and eukaryotes.</title>
        <authorList>
            <person name="Spang A."/>
            <person name="Saw J.H."/>
            <person name="Jorgensen S.L."/>
            <person name="Zaremba-Niedzwiedzka K."/>
            <person name="Martijn J."/>
            <person name="Lind A.E."/>
            <person name="van Eijk R."/>
            <person name="Schleper C."/>
            <person name="Guy L."/>
            <person name="Ettema T.J."/>
        </authorList>
    </citation>
    <scope>NUCLEOTIDE SEQUENCE</scope>
</reference>
<proteinExistence type="predicted"/>
<feature type="compositionally biased region" description="Basic and acidic residues" evidence="1">
    <location>
        <begin position="49"/>
        <end position="67"/>
    </location>
</feature>
<protein>
    <submittedName>
        <fullName evidence="2">Uncharacterized protein</fullName>
    </submittedName>
</protein>
<name>A0A0F9J8T3_9ZZZZ</name>
<dbReference type="EMBL" id="LAZR01012038">
    <property type="protein sequence ID" value="KKM46470.1"/>
    <property type="molecule type" value="Genomic_DNA"/>
</dbReference>
<feature type="region of interest" description="Disordered" evidence="1">
    <location>
        <begin position="45"/>
        <end position="74"/>
    </location>
</feature>
<sequence length="90" mass="10362">MSSFDIDLIAIIYIMDIGMQNNPQFRVNAVKDIIHREVGNLMLIHARGSRTEQEGGKEKERKYSSREKNRKPIPIATHLARPTFKWGIAI</sequence>
<evidence type="ECO:0000256" key="1">
    <source>
        <dbReference type="SAM" id="MobiDB-lite"/>
    </source>
</evidence>